<feature type="transmembrane region" description="Helical" evidence="9">
    <location>
        <begin position="87"/>
        <end position="108"/>
    </location>
</feature>
<dbReference type="InterPro" id="IPR005170">
    <property type="entry name" value="Transptr-assoc_dom"/>
</dbReference>
<keyword evidence="7" id="KW-0129">CBS domain</keyword>
<evidence type="ECO:0000256" key="9">
    <source>
        <dbReference type="SAM" id="Phobius"/>
    </source>
</evidence>
<keyword evidence="4 9" id="KW-0812">Transmembrane</keyword>
<dbReference type="InterPro" id="IPR044751">
    <property type="entry name" value="Ion_transp-like_CBS"/>
</dbReference>
<evidence type="ECO:0000256" key="6">
    <source>
        <dbReference type="ARBA" id="ARBA00022989"/>
    </source>
</evidence>
<comment type="similarity">
    <text evidence="2">Belongs to the UPF0053 family.</text>
</comment>
<dbReference type="GO" id="GO:0005886">
    <property type="term" value="C:plasma membrane"/>
    <property type="evidence" value="ECO:0007669"/>
    <property type="project" value="UniProtKB-SubCell"/>
</dbReference>
<dbReference type="PROSITE" id="PS51846">
    <property type="entry name" value="CNNM"/>
    <property type="match status" value="1"/>
</dbReference>
<evidence type="ECO:0000256" key="3">
    <source>
        <dbReference type="ARBA" id="ARBA00022475"/>
    </source>
</evidence>
<dbReference type="SMART" id="SM01091">
    <property type="entry name" value="CorC_HlyC"/>
    <property type="match status" value="1"/>
</dbReference>
<dbReference type="InterPro" id="IPR036318">
    <property type="entry name" value="FAD-bd_PCMH-like_sf"/>
</dbReference>
<feature type="domain" description="CNNM transmembrane" evidence="11">
    <location>
        <begin position="1"/>
        <end position="188"/>
    </location>
</feature>
<dbReference type="InterPro" id="IPR002550">
    <property type="entry name" value="CNNM"/>
</dbReference>
<keyword evidence="3" id="KW-1003">Cell membrane</keyword>
<evidence type="ECO:0000259" key="10">
    <source>
        <dbReference type="PROSITE" id="PS51371"/>
    </source>
</evidence>
<sequence length="434" mass="47971">MSQADTWMLVAIGALLGVLVFLAVAEMGLSRISRHRAQSLADAGSKSGKALLWLVSKPERWVNPLLLTVNICQTVQATLTGIVANRLFGGAGVAIGVVLNVIVFFVLAEAVPKTYAVLYPERAARFAARPVLALVRFPLLRWVSRGLIGLTNVIVKGKGLEKGPFVDEQELLGIVETAAEEGVVEHEERELIESIIEFGDTVVREVMVPRPDMVTIEYLATVTQALDVAIEHGYSRLPVLGDGEDDDVVGLAYTKDLMRVEREGGGARPVTDLVRPVRFIPENKPLNRLMREMQSEKFHLAIVADEYGAIAGLVTLEDCLEELVGDIVDEYDSEDPEIVHQPDGTFLVDGRVAIDELDEVLHTELPDDDWDTLGGLVFNTLGHVPVEGEHLVTHGWRFTVREMEGRRIKRVEIAREIESDDDEFADDDRRQTAQ</sequence>
<evidence type="ECO:0000256" key="5">
    <source>
        <dbReference type="ARBA" id="ARBA00022737"/>
    </source>
</evidence>
<dbReference type="InterPro" id="IPR000644">
    <property type="entry name" value="CBS_dom"/>
</dbReference>
<dbReference type="FunFam" id="3.10.580.10:FF:000002">
    <property type="entry name" value="Magnesium/cobalt efflux protein CorC"/>
    <property type="match status" value="1"/>
</dbReference>
<dbReference type="SMART" id="SM00116">
    <property type="entry name" value="CBS"/>
    <property type="match status" value="2"/>
</dbReference>
<keyword evidence="6 9" id="KW-1133">Transmembrane helix</keyword>
<protein>
    <submittedName>
        <fullName evidence="12">Unannotated protein</fullName>
    </submittedName>
</protein>
<evidence type="ECO:0000256" key="7">
    <source>
        <dbReference type="ARBA" id="ARBA00023122"/>
    </source>
</evidence>
<feature type="domain" description="CBS" evidence="10">
    <location>
        <begin position="273"/>
        <end position="330"/>
    </location>
</feature>
<dbReference type="EMBL" id="CAEZSR010000002">
    <property type="protein sequence ID" value="CAB4537881.1"/>
    <property type="molecule type" value="Genomic_DNA"/>
</dbReference>
<dbReference type="SUPFAM" id="SSF54631">
    <property type="entry name" value="CBS-domain pair"/>
    <property type="match status" value="1"/>
</dbReference>
<dbReference type="InterPro" id="IPR016169">
    <property type="entry name" value="FAD-bd_PCMH_sub2"/>
</dbReference>
<dbReference type="Pfam" id="PF01595">
    <property type="entry name" value="CNNM"/>
    <property type="match status" value="1"/>
</dbReference>
<comment type="subcellular location">
    <subcellularLocation>
        <location evidence="1">Cell membrane</location>
        <topology evidence="1">Multi-pass membrane protein</topology>
    </subcellularLocation>
</comment>
<keyword evidence="8 9" id="KW-0472">Membrane</keyword>
<organism evidence="12">
    <name type="scientific">freshwater metagenome</name>
    <dbReference type="NCBI Taxonomy" id="449393"/>
    <lineage>
        <taxon>unclassified sequences</taxon>
        <taxon>metagenomes</taxon>
        <taxon>ecological metagenomes</taxon>
    </lineage>
</organism>
<dbReference type="PANTHER" id="PTHR22777">
    <property type="entry name" value="HEMOLYSIN-RELATED"/>
    <property type="match status" value="1"/>
</dbReference>
<keyword evidence="5" id="KW-0677">Repeat</keyword>
<evidence type="ECO:0000256" key="4">
    <source>
        <dbReference type="ARBA" id="ARBA00022692"/>
    </source>
</evidence>
<dbReference type="Gene3D" id="3.10.580.10">
    <property type="entry name" value="CBS-domain"/>
    <property type="match status" value="1"/>
</dbReference>
<dbReference type="Pfam" id="PF03471">
    <property type="entry name" value="CorC_HlyC"/>
    <property type="match status" value="1"/>
</dbReference>
<dbReference type="PANTHER" id="PTHR22777:SF32">
    <property type="entry name" value="UPF0053 INNER MEMBRANE PROTEIN YFJD"/>
    <property type="match status" value="1"/>
</dbReference>
<dbReference type="Pfam" id="PF00571">
    <property type="entry name" value="CBS"/>
    <property type="match status" value="2"/>
</dbReference>
<evidence type="ECO:0000256" key="8">
    <source>
        <dbReference type="ARBA" id="ARBA00023136"/>
    </source>
</evidence>
<dbReference type="SUPFAM" id="SSF56176">
    <property type="entry name" value="FAD-binding/transporter-associated domain-like"/>
    <property type="match status" value="1"/>
</dbReference>
<name>A0A6J6BFX3_9ZZZZ</name>
<dbReference type="GO" id="GO:0050660">
    <property type="term" value="F:flavin adenine dinucleotide binding"/>
    <property type="evidence" value="ECO:0007669"/>
    <property type="project" value="InterPro"/>
</dbReference>
<reference evidence="12" key="1">
    <citation type="submission" date="2020-05" db="EMBL/GenBank/DDBJ databases">
        <authorList>
            <person name="Chiriac C."/>
            <person name="Salcher M."/>
            <person name="Ghai R."/>
            <person name="Kavagutti S V."/>
        </authorList>
    </citation>
    <scope>NUCLEOTIDE SEQUENCE</scope>
</reference>
<proteinExistence type="inferred from homology"/>
<evidence type="ECO:0000256" key="2">
    <source>
        <dbReference type="ARBA" id="ARBA00006337"/>
    </source>
</evidence>
<dbReference type="Gene3D" id="3.30.465.10">
    <property type="match status" value="1"/>
</dbReference>
<dbReference type="CDD" id="cd04590">
    <property type="entry name" value="CBS_pair_CorC_HlyC_assoc"/>
    <property type="match status" value="1"/>
</dbReference>
<feature type="transmembrane region" description="Helical" evidence="9">
    <location>
        <begin position="6"/>
        <end position="29"/>
    </location>
</feature>
<dbReference type="InterPro" id="IPR046342">
    <property type="entry name" value="CBS_dom_sf"/>
</dbReference>
<evidence type="ECO:0000256" key="1">
    <source>
        <dbReference type="ARBA" id="ARBA00004651"/>
    </source>
</evidence>
<feature type="domain" description="CBS" evidence="10">
    <location>
        <begin position="207"/>
        <end position="270"/>
    </location>
</feature>
<evidence type="ECO:0000259" key="11">
    <source>
        <dbReference type="PROSITE" id="PS51846"/>
    </source>
</evidence>
<gene>
    <name evidence="12" type="ORF">UFOPK1493_00100</name>
</gene>
<accession>A0A6J6BFX3</accession>
<dbReference type="AlphaFoldDB" id="A0A6J6BFX3"/>
<dbReference type="PROSITE" id="PS51371">
    <property type="entry name" value="CBS"/>
    <property type="match status" value="2"/>
</dbReference>
<evidence type="ECO:0000313" key="12">
    <source>
        <dbReference type="EMBL" id="CAB4537881.1"/>
    </source>
</evidence>